<sequence>MEATFLAKRALSNIPKFLPQGHPGNQSTGRVTRACLSTAYERTEGSNALVEGEESSEMPDTPRDAMREGMYEAKHQSFATREGRPPGGATSFAADTAKDGIKKAVEMAENVGDTAKGTLDRAWMAAKDTAQGIRGRVTESDDEIEEDVAVDEVRKVDQLVDTQEYRIIEELKKLEDNVAVDNKAH</sequence>
<dbReference type="AlphaFoldDB" id="A0A6P5ZMF1"/>
<dbReference type="OrthoDB" id="1162579at2759"/>
<dbReference type="Proteomes" id="UP000515121">
    <property type="component" value="Unplaced"/>
</dbReference>
<reference evidence="3" key="1">
    <citation type="submission" date="2025-08" db="UniProtKB">
        <authorList>
            <consortium name="RefSeq"/>
        </authorList>
    </citation>
    <scope>IDENTIFICATION</scope>
    <source>
        <tissue evidence="3">Fruit stalk</tissue>
    </source>
</reference>
<keyword evidence="2" id="KW-1185">Reference proteome</keyword>
<protein>
    <submittedName>
        <fullName evidence="3">Uncharacterized protein LOC111302325</fullName>
    </submittedName>
</protein>
<evidence type="ECO:0000313" key="3">
    <source>
        <dbReference type="RefSeq" id="XP_022753989.1"/>
    </source>
</evidence>
<evidence type="ECO:0000313" key="2">
    <source>
        <dbReference type="Proteomes" id="UP000515121"/>
    </source>
</evidence>
<organism evidence="2 3">
    <name type="scientific">Durio zibethinus</name>
    <name type="common">Durian</name>
    <dbReference type="NCBI Taxonomy" id="66656"/>
    <lineage>
        <taxon>Eukaryota</taxon>
        <taxon>Viridiplantae</taxon>
        <taxon>Streptophyta</taxon>
        <taxon>Embryophyta</taxon>
        <taxon>Tracheophyta</taxon>
        <taxon>Spermatophyta</taxon>
        <taxon>Magnoliopsida</taxon>
        <taxon>eudicotyledons</taxon>
        <taxon>Gunneridae</taxon>
        <taxon>Pentapetalae</taxon>
        <taxon>rosids</taxon>
        <taxon>malvids</taxon>
        <taxon>Malvales</taxon>
        <taxon>Malvaceae</taxon>
        <taxon>Helicteroideae</taxon>
        <taxon>Durio</taxon>
    </lineage>
</organism>
<name>A0A6P5ZMF1_DURZI</name>
<dbReference type="KEGG" id="dzi:111302325"/>
<feature type="region of interest" description="Disordered" evidence="1">
    <location>
        <begin position="42"/>
        <end position="64"/>
    </location>
</feature>
<proteinExistence type="predicted"/>
<gene>
    <name evidence="3" type="primary">LOC111302325</name>
</gene>
<dbReference type="GeneID" id="111302325"/>
<evidence type="ECO:0000256" key="1">
    <source>
        <dbReference type="SAM" id="MobiDB-lite"/>
    </source>
</evidence>
<dbReference type="RefSeq" id="XP_022753989.1">
    <property type="nucleotide sequence ID" value="XM_022898254.1"/>
</dbReference>
<accession>A0A6P5ZMF1</accession>